<gene>
    <name evidence="1" type="ORF">A3H64_00965</name>
</gene>
<dbReference type="Proteomes" id="UP000178186">
    <property type="component" value="Unassembled WGS sequence"/>
</dbReference>
<dbReference type="STRING" id="1802128.A3H64_00965"/>
<dbReference type="AlphaFoldDB" id="A0A1G2H227"/>
<name>A0A1G2H227_9BACT</name>
<comment type="caution">
    <text evidence="1">The sequence shown here is derived from an EMBL/GenBank/DDBJ whole genome shotgun (WGS) entry which is preliminary data.</text>
</comment>
<sequence length="250" mass="28406">MKKSIVIGIVIIILAAAGGFMAWQKNWLPWNDDEKNTVILREDLPPAPAGYKTIDEDPTIAAEIPPDVAVKYQEGFEELVKTIEEHPDSFGAWFNLGSVKNVFGDYKGAEEAWLYATEISPLQARSLMNLADLYRYKLKDYQKTEWAYISAIERGDASVDPISLYYEFASFYRNSYTGKKELAISIIEQGLAIDTEDNSDLLALAGMWAWEDGNFEKAAGFYEQYLVLNPDQVEAKKDLERIRKREPLPQ</sequence>
<dbReference type="InterPro" id="IPR011990">
    <property type="entry name" value="TPR-like_helical_dom_sf"/>
</dbReference>
<proteinExistence type="predicted"/>
<organism evidence="1 2">
    <name type="scientific">Candidatus Ryanbacteria bacterium RIFCSPLOWO2_02_FULL_45_11c</name>
    <dbReference type="NCBI Taxonomy" id="1802128"/>
    <lineage>
        <taxon>Bacteria</taxon>
        <taxon>Candidatus Ryaniibacteriota</taxon>
    </lineage>
</organism>
<protein>
    <submittedName>
        <fullName evidence="1">Uncharacterized protein</fullName>
    </submittedName>
</protein>
<evidence type="ECO:0000313" key="1">
    <source>
        <dbReference type="EMBL" id="OGZ56534.1"/>
    </source>
</evidence>
<dbReference type="Gene3D" id="1.25.40.10">
    <property type="entry name" value="Tetratricopeptide repeat domain"/>
    <property type="match status" value="1"/>
</dbReference>
<reference evidence="1 2" key="1">
    <citation type="journal article" date="2016" name="Nat. Commun.">
        <title>Thousands of microbial genomes shed light on interconnected biogeochemical processes in an aquifer system.</title>
        <authorList>
            <person name="Anantharaman K."/>
            <person name="Brown C.T."/>
            <person name="Hug L.A."/>
            <person name="Sharon I."/>
            <person name="Castelle C.J."/>
            <person name="Probst A.J."/>
            <person name="Thomas B.C."/>
            <person name="Singh A."/>
            <person name="Wilkins M.J."/>
            <person name="Karaoz U."/>
            <person name="Brodie E.L."/>
            <person name="Williams K.H."/>
            <person name="Hubbard S.S."/>
            <person name="Banfield J.F."/>
        </authorList>
    </citation>
    <scope>NUCLEOTIDE SEQUENCE [LARGE SCALE GENOMIC DNA]</scope>
</reference>
<dbReference type="SUPFAM" id="SSF48452">
    <property type="entry name" value="TPR-like"/>
    <property type="match status" value="1"/>
</dbReference>
<evidence type="ECO:0000313" key="2">
    <source>
        <dbReference type="Proteomes" id="UP000178186"/>
    </source>
</evidence>
<dbReference type="EMBL" id="MHNY01000010">
    <property type="protein sequence ID" value="OGZ56534.1"/>
    <property type="molecule type" value="Genomic_DNA"/>
</dbReference>
<accession>A0A1G2H227</accession>